<feature type="chain" id="PRO_5017360772" description="PEP-CTERM sorting domain-containing protein" evidence="2">
    <location>
        <begin position="21"/>
        <end position="290"/>
    </location>
</feature>
<comment type="caution">
    <text evidence="3">The sequence shown here is derived from an EMBL/GenBank/DDBJ whole genome shotgun (WGS) entry which is preliminary data.</text>
</comment>
<gene>
    <name evidence="3" type="ORF">C4541_11165</name>
</gene>
<evidence type="ECO:0000256" key="1">
    <source>
        <dbReference type="SAM" id="MobiDB-lite"/>
    </source>
</evidence>
<dbReference type="EMBL" id="QZJZ01000087">
    <property type="protein sequence ID" value="RJP57028.1"/>
    <property type="molecule type" value="Genomic_DNA"/>
</dbReference>
<name>A0A3A4R411_9BACT</name>
<dbReference type="AlphaFoldDB" id="A0A3A4R411"/>
<evidence type="ECO:0000256" key="2">
    <source>
        <dbReference type="SAM" id="SignalP"/>
    </source>
</evidence>
<feature type="compositionally biased region" description="Acidic residues" evidence="1">
    <location>
        <begin position="250"/>
        <end position="260"/>
    </location>
</feature>
<evidence type="ECO:0000313" key="3">
    <source>
        <dbReference type="EMBL" id="RJP57028.1"/>
    </source>
</evidence>
<reference evidence="3 4" key="1">
    <citation type="journal article" date="2017" name="ISME J.">
        <title>Energy and carbon metabolisms in a deep terrestrial subsurface fluid microbial community.</title>
        <authorList>
            <person name="Momper L."/>
            <person name="Jungbluth S.P."/>
            <person name="Lee M.D."/>
            <person name="Amend J.P."/>
        </authorList>
    </citation>
    <scope>NUCLEOTIDE SEQUENCE [LARGE SCALE GENOMIC DNA]</scope>
    <source>
        <strain evidence="3">SURF_26</strain>
    </source>
</reference>
<keyword evidence="2" id="KW-0732">Signal</keyword>
<proteinExistence type="predicted"/>
<sequence>MSKKLLFLFTSLIAFSMVIAPVIAQEDGGEGGEGGEGGDLPYENTFSTDGTASTASYEFYQEAGSTPQIYYNYTENKMDLVNYSEGTYDSDYQVQSVSRGFMRFDTSEFLSMNIVFDSVTKITIQSQGYLSVYDAPVAGYEVYGLPDDFEDGTEHTAEEWFMVLDSAEKIKDVPYTPLYAEAPSLIIVLEGNELDFVRDDILSGSIGFMITTDTLAGNANTIIQFGGSYEAHGPYDPILTIEFEPSSDGGEGDGEGDGEIGDPIAIPEPASVLLLAGAVSALVRRLSKKA</sequence>
<evidence type="ECO:0000313" key="4">
    <source>
        <dbReference type="Proteomes" id="UP000266426"/>
    </source>
</evidence>
<feature type="signal peptide" evidence="2">
    <location>
        <begin position="1"/>
        <end position="20"/>
    </location>
</feature>
<evidence type="ECO:0008006" key="5">
    <source>
        <dbReference type="Google" id="ProtNLM"/>
    </source>
</evidence>
<protein>
    <recommendedName>
        <fullName evidence="5">PEP-CTERM sorting domain-containing protein</fullName>
    </recommendedName>
</protein>
<accession>A0A3A4R411</accession>
<feature type="region of interest" description="Disordered" evidence="1">
    <location>
        <begin position="244"/>
        <end position="265"/>
    </location>
</feature>
<dbReference type="Proteomes" id="UP000266426">
    <property type="component" value="Unassembled WGS sequence"/>
</dbReference>
<organism evidence="3 4">
    <name type="scientific">Candidatus Auribacter fodinae</name>
    <dbReference type="NCBI Taxonomy" id="2093366"/>
    <lineage>
        <taxon>Bacteria</taxon>
        <taxon>Pseudomonadati</taxon>
        <taxon>Candidatus Auribacterota</taxon>
        <taxon>Candidatus Auribacteria</taxon>
        <taxon>Candidatus Auribacterales</taxon>
        <taxon>Candidatus Auribacteraceae</taxon>
        <taxon>Candidatus Auribacter</taxon>
    </lineage>
</organism>